<dbReference type="AlphaFoldDB" id="A0A4R0NAK0"/>
<dbReference type="EMBL" id="SJSM01000004">
    <property type="protein sequence ID" value="TCC97281.1"/>
    <property type="molecule type" value="Genomic_DNA"/>
</dbReference>
<name>A0A4R0NAK0_9SPHI</name>
<protein>
    <submittedName>
        <fullName evidence="1">Gluconate 2-dehydrogenase subunit 3 family protein</fullName>
    </submittedName>
</protein>
<dbReference type="Pfam" id="PF13618">
    <property type="entry name" value="Gluconate_2-dh3"/>
    <property type="match status" value="1"/>
</dbReference>
<comment type="caution">
    <text evidence="1">The sequence shown here is derived from an EMBL/GenBank/DDBJ whole genome shotgun (WGS) entry which is preliminary data.</text>
</comment>
<proteinExistence type="predicted"/>
<accession>A0A4R0NAK0</accession>
<sequence length="193" mass="21900">MLVNRRTSIKSILGLSFIGASSFSVYKWINCHHTIDPDSFLSRKELIAELAETIIPSTDTPGAKEAKVENYIINILLNCTASVEQNLFLNGLTELESYTERQFQRTFFNCSVNDRNKILEYFEQRGVYKYTLFNKVSNRLLGKSFFSQLKSLTIDGYCLSQLGATRGLAYDYIPGNYAACISLTPNQKSWATK</sequence>
<evidence type="ECO:0000313" key="2">
    <source>
        <dbReference type="Proteomes" id="UP000291117"/>
    </source>
</evidence>
<dbReference type="OrthoDB" id="6385145at2"/>
<reference evidence="1 2" key="1">
    <citation type="submission" date="2019-02" db="EMBL/GenBank/DDBJ databases">
        <title>Pedobacter sp. RP-3-8 sp. nov., isolated from Arctic soil.</title>
        <authorList>
            <person name="Dahal R.H."/>
        </authorList>
    </citation>
    <scope>NUCLEOTIDE SEQUENCE [LARGE SCALE GENOMIC DNA]</scope>
    <source>
        <strain evidence="1 2">RP-3-8</strain>
    </source>
</reference>
<organism evidence="1 2">
    <name type="scientific">Pedobacter hiemivivus</name>
    <dbReference type="NCBI Taxonomy" id="2530454"/>
    <lineage>
        <taxon>Bacteria</taxon>
        <taxon>Pseudomonadati</taxon>
        <taxon>Bacteroidota</taxon>
        <taxon>Sphingobacteriia</taxon>
        <taxon>Sphingobacteriales</taxon>
        <taxon>Sphingobacteriaceae</taxon>
        <taxon>Pedobacter</taxon>
    </lineage>
</organism>
<dbReference type="InterPro" id="IPR027056">
    <property type="entry name" value="Gluconate_2DH_su3"/>
</dbReference>
<dbReference type="Proteomes" id="UP000291117">
    <property type="component" value="Unassembled WGS sequence"/>
</dbReference>
<evidence type="ECO:0000313" key="1">
    <source>
        <dbReference type="EMBL" id="TCC97281.1"/>
    </source>
</evidence>
<gene>
    <name evidence="1" type="ORF">EZ444_10550</name>
</gene>
<keyword evidence="2" id="KW-1185">Reference proteome</keyword>